<sequence length="421" mass="46295">MNLLIRDRETLTVSISGEGKVDGQEASQITIVAINPTQDAQQANPGAQEKTKVGVQAHRSDDASRESGLPAAEHASYITTMLACCYQAQTEDILEKYVNVLCTYVFTVNHNKMLRRFQSGTASKGRKFLTYLTTELSDIVNTKWGEDLPVEHSSCPPKQNELRDKQDQGPDDDESDTGLELICLHATSIDIEKGRVRPGQPQSAAAKRESELVTKPAFTVVDIQQDELSAATPDDDIDIDAVKKLFGNSGKIDDWEKIHFTGSVHCEAILLGLTSIANNTDDPSKQWLESNGIFNRDTNLIQRFRNLVPLIPASKRCCPTCSQLRHLMAEAQLLQGAKKPIVPGQYKTWSPTALPPFTPKAIAEKCLQFVRTSAIERLRELQTIADADELSGTCHSDPADPRDENAIMANSDSLPEDLPAA</sequence>
<proteinExistence type="predicted"/>
<evidence type="ECO:0000256" key="1">
    <source>
        <dbReference type="SAM" id="MobiDB-lite"/>
    </source>
</evidence>
<evidence type="ECO:0000313" key="3">
    <source>
        <dbReference type="Proteomes" id="UP000799436"/>
    </source>
</evidence>
<organism evidence="2 3">
    <name type="scientific">Teratosphaeria nubilosa</name>
    <dbReference type="NCBI Taxonomy" id="161662"/>
    <lineage>
        <taxon>Eukaryota</taxon>
        <taxon>Fungi</taxon>
        <taxon>Dikarya</taxon>
        <taxon>Ascomycota</taxon>
        <taxon>Pezizomycotina</taxon>
        <taxon>Dothideomycetes</taxon>
        <taxon>Dothideomycetidae</taxon>
        <taxon>Mycosphaerellales</taxon>
        <taxon>Teratosphaeriaceae</taxon>
        <taxon>Teratosphaeria</taxon>
    </lineage>
</organism>
<name>A0A6G1KW35_9PEZI</name>
<dbReference type="OrthoDB" id="3641224at2759"/>
<dbReference type="Proteomes" id="UP000799436">
    <property type="component" value="Unassembled WGS sequence"/>
</dbReference>
<feature type="region of interest" description="Disordered" evidence="1">
    <location>
        <begin position="389"/>
        <end position="421"/>
    </location>
</feature>
<keyword evidence="3" id="KW-1185">Reference proteome</keyword>
<accession>A0A6G1KW35</accession>
<dbReference type="EMBL" id="ML995919">
    <property type="protein sequence ID" value="KAF2764532.1"/>
    <property type="molecule type" value="Genomic_DNA"/>
</dbReference>
<evidence type="ECO:0000313" key="2">
    <source>
        <dbReference type="EMBL" id="KAF2764532.1"/>
    </source>
</evidence>
<protein>
    <submittedName>
        <fullName evidence="2">Uncharacterized protein</fullName>
    </submittedName>
</protein>
<reference evidence="2" key="1">
    <citation type="journal article" date="2020" name="Stud. Mycol.">
        <title>101 Dothideomycetes genomes: a test case for predicting lifestyles and emergence of pathogens.</title>
        <authorList>
            <person name="Haridas S."/>
            <person name="Albert R."/>
            <person name="Binder M."/>
            <person name="Bloem J."/>
            <person name="Labutti K."/>
            <person name="Salamov A."/>
            <person name="Andreopoulos B."/>
            <person name="Baker S."/>
            <person name="Barry K."/>
            <person name="Bills G."/>
            <person name="Bluhm B."/>
            <person name="Cannon C."/>
            <person name="Castanera R."/>
            <person name="Culley D."/>
            <person name="Daum C."/>
            <person name="Ezra D."/>
            <person name="Gonzalez J."/>
            <person name="Henrissat B."/>
            <person name="Kuo A."/>
            <person name="Liang C."/>
            <person name="Lipzen A."/>
            <person name="Lutzoni F."/>
            <person name="Magnuson J."/>
            <person name="Mondo S."/>
            <person name="Nolan M."/>
            <person name="Ohm R."/>
            <person name="Pangilinan J."/>
            <person name="Park H.-J."/>
            <person name="Ramirez L."/>
            <person name="Alfaro M."/>
            <person name="Sun H."/>
            <person name="Tritt A."/>
            <person name="Yoshinaga Y."/>
            <person name="Zwiers L.-H."/>
            <person name="Turgeon B."/>
            <person name="Goodwin S."/>
            <person name="Spatafora J."/>
            <person name="Crous P."/>
            <person name="Grigoriev I."/>
        </authorList>
    </citation>
    <scope>NUCLEOTIDE SEQUENCE</scope>
    <source>
        <strain evidence="2">CBS 116005</strain>
    </source>
</reference>
<dbReference type="AlphaFoldDB" id="A0A6G1KW35"/>
<feature type="region of interest" description="Disordered" evidence="1">
    <location>
        <begin position="147"/>
        <end position="177"/>
    </location>
</feature>
<gene>
    <name evidence="2" type="ORF">EJ03DRAFT_355669</name>
</gene>